<evidence type="ECO:0000313" key="1">
    <source>
        <dbReference type="EMBL" id="RDI23540.1"/>
    </source>
</evidence>
<sequence length="51" mass="5689">MHQSKKGNPWHFGMKAHIGVDAGSGLVHWRVFSGRAFRRAACLRTLLASKI</sequence>
<dbReference type="EMBL" id="QQAV01000006">
    <property type="protein sequence ID" value="RDI23540.1"/>
    <property type="molecule type" value="Genomic_DNA"/>
</dbReference>
<accession>A0A370FDE8</accession>
<evidence type="ECO:0008006" key="3">
    <source>
        <dbReference type="Google" id="ProtNLM"/>
    </source>
</evidence>
<evidence type="ECO:0000313" key="2">
    <source>
        <dbReference type="Proteomes" id="UP000255265"/>
    </source>
</evidence>
<reference evidence="1 2" key="1">
    <citation type="submission" date="2018-07" db="EMBL/GenBank/DDBJ databases">
        <title>Genomic Encyclopedia of Type Strains, Phase IV (KMG-IV): sequencing the most valuable type-strain genomes for metagenomic binning, comparative biology and taxonomic classification.</title>
        <authorList>
            <person name="Goeker M."/>
        </authorList>
    </citation>
    <scope>NUCLEOTIDE SEQUENCE [LARGE SCALE GENOMIC DNA]</scope>
    <source>
        <strain evidence="1 2">DSM 21352</strain>
    </source>
</reference>
<protein>
    <recommendedName>
        <fullName evidence="3">Transposase</fullName>
    </recommendedName>
</protein>
<keyword evidence="2" id="KW-1185">Reference proteome</keyword>
<dbReference type="Proteomes" id="UP000255265">
    <property type="component" value="Unassembled WGS sequence"/>
</dbReference>
<organism evidence="1 2">
    <name type="scientific">Pseudacidovorax intermedius</name>
    <dbReference type="NCBI Taxonomy" id="433924"/>
    <lineage>
        <taxon>Bacteria</taxon>
        <taxon>Pseudomonadati</taxon>
        <taxon>Pseudomonadota</taxon>
        <taxon>Betaproteobacteria</taxon>
        <taxon>Burkholderiales</taxon>
        <taxon>Comamonadaceae</taxon>
        <taxon>Pseudacidovorax</taxon>
    </lineage>
</organism>
<comment type="caution">
    <text evidence="1">The sequence shown here is derived from an EMBL/GenBank/DDBJ whole genome shotgun (WGS) entry which is preliminary data.</text>
</comment>
<proteinExistence type="predicted"/>
<gene>
    <name evidence="1" type="ORF">DFR41_106247</name>
</gene>
<name>A0A370FDE8_9BURK</name>
<dbReference type="AlphaFoldDB" id="A0A370FDE8"/>